<evidence type="ECO:0000313" key="1">
    <source>
        <dbReference type="EMBL" id="BDB99270.1"/>
    </source>
</evidence>
<name>A0AAQ4CTY9_9CREN</name>
<evidence type="ECO:0000313" key="2">
    <source>
        <dbReference type="Proteomes" id="UP001319921"/>
    </source>
</evidence>
<dbReference type="Proteomes" id="UP001319921">
    <property type="component" value="Chromosome"/>
</dbReference>
<dbReference type="EMBL" id="AP025226">
    <property type="protein sequence ID" value="BDB99270.1"/>
    <property type="molecule type" value="Genomic_DNA"/>
</dbReference>
<dbReference type="SUPFAM" id="SSF47240">
    <property type="entry name" value="Ferritin-like"/>
    <property type="match status" value="1"/>
</dbReference>
<dbReference type="AlphaFoldDB" id="A0AAQ4CTY9"/>
<sequence length="350" mass="41253">MLIFLKSLHIYGELMDINYEEDPIYPEDNVYPPTWNFDDEKAMRLYKRAKKEQWDEEDLDWKEYEEIVSGLDRKQRLALAYWWALLSNFDNATPVFAYALVKAAEKRLPVTIKALLTTITYDENRHNILCGFAIEKAFKGFPFNFKPQDDLERKAKLNVEWVWWNGARYWKGYLEAYKKYTLDILFTSFMMGEAAATTVFSGMKDKSKIPTFKEAFKNLTVDETRHYAFTHLILTNNLGQMNEEKKQFVTKQIRAGFVFLSLITYKPPKEFWKLPPWYREVHEKMEELANDAGLGLPTIEEREKIWRQAVMRVASNLKRFNVKIPAMPEIGINGDEDVELKEDDLIAAIF</sequence>
<dbReference type="InterPro" id="IPR009078">
    <property type="entry name" value="Ferritin-like_SF"/>
</dbReference>
<gene>
    <name evidence="1" type="ORF">SACC_22870</name>
</gene>
<organism evidence="1 2">
    <name type="scientific">Saccharolobus caldissimus</name>
    <dbReference type="NCBI Taxonomy" id="1702097"/>
    <lineage>
        <taxon>Archaea</taxon>
        <taxon>Thermoproteota</taxon>
        <taxon>Thermoprotei</taxon>
        <taxon>Sulfolobales</taxon>
        <taxon>Sulfolobaceae</taxon>
        <taxon>Saccharolobus</taxon>
    </lineage>
</organism>
<dbReference type="InterPro" id="IPR012348">
    <property type="entry name" value="RNR-like"/>
</dbReference>
<reference evidence="1 2" key="1">
    <citation type="journal article" date="2022" name="Microbiol. Resour. Announc.">
        <title>Complete Genome Sequence of the Hyperthermophilic and Acidophilic Archaeon Saccharolobus caldissimus Strain HS-3T.</title>
        <authorList>
            <person name="Sakai H.D."/>
            <person name="Kurosawa N."/>
        </authorList>
    </citation>
    <scope>NUCLEOTIDE SEQUENCE [LARGE SCALE GENOMIC DNA]</scope>
    <source>
        <strain evidence="1 2">JCM32116</strain>
    </source>
</reference>
<protein>
    <recommendedName>
        <fullName evidence="3">Aminobenzoate oxygenase</fullName>
    </recommendedName>
</protein>
<dbReference type="GO" id="GO:0016491">
    <property type="term" value="F:oxidoreductase activity"/>
    <property type="evidence" value="ECO:0007669"/>
    <property type="project" value="InterPro"/>
</dbReference>
<dbReference type="Gene3D" id="1.10.620.20">
    <property type="entry name" value="Ribonucleotide Reductase, subunit A"/>
    <property type="match status" value="1"/>
</dbReference>
<proteinExistence type="predicted"/>
<keyword evidence="2" id="KW-1185">Reference proteome</keyword>
<accession>A0AAQ4CTY9</accession>
<dbReference type="KEGG" id="scas:SACC_22870"/>
<evidence type="ECO:0008006" key="3">
    <source>
        <dbReference type="Google" id="ProtNLM"/>
    </source>
</evidence>